<dbReference type="InterPro" id="IPR011705">
    <property type="entry name" value="BACK"/>
</dbReference>
<dbReference type="SMART" id="SM00875">
    <property type="entry name" value="BACK"/>
    <property type="match status" value="1"/>
</dbReference>
<feature type="domain" description="BTB" evidence="1">
    <location>
        <begin position="56"/>
        <end position="134"/>
    </location>
</feature>
<dbReference type="InterPro" id="IPR000210">
    <property type="entry name" value="BTB/POZ_dom"/>
</dbReference>
<dbReference type="PROSITE" id="PS50097">
    <property type="entry name" value="BTB"/>
    <property type="match status" value="1"/>
</dbReference>
<dbReference type="EMBL" id="CAJVCH010121415">
    <property type="protein sequence ID" value="CAG7725406.1"/>
    <property type="molecule type" value="Genomic_DNA"/>
</dbReference>
<evidence type="ECO:0000259" key="1">
    <source>
        <dbReference type="PROSITE" id="PS50097"/>
    </source>
</evidence>
<dbReference type="AlphaFoldDB" id="A0A8J2JVP7"/>
<proteinExistence type="predicted"/>
<evidence type="ECO:0000313" key="2">
    <source>
        <dbReference type="EMBL" id="CAG7725406.1"/>
    </source>
</evidence>
<dbReference type="CDD" id="cd18186">
    <property type="entry name" value="BTB_POZ_ZBTB_KLHL-like"/>
    <property type="match status" value="1"/>
</dbReference>
<gene>
    <name evidence="2" type="ORF">AFUS01_LOCUS14363</name>
</gene>
<keyword evidence="3" id="KW-1185">Reference proteome</keyword>
<dbReference type="Pfam" id="PF07707">
    <property type="entry name" value="BACK"/>
    <property type="match status" value="1"/>
</dbReference>
<dbReference type="InterPro" id="IPR012983">
    <property type="entry name" value="PHR"/>
</dbReference>
<dbReference type="GO" id="GO:0005829">
    <property type="term" value="C:cytosol"/>
    <property type="evidence" value="ECO:0007669"/>
    <property type="project" value="TreeGrafter"/>
</dbReference>
<comment type="caution">
    <text evidence="2">The sequence shown here is derived from an EMBL/GenBank/DDBJ whole genome shotgun (WGS) entry which is preliminary data.</text>
</comment>
<dbReference type="SMART" id="SM00225">
    <property type="entry name" value="BTB"/>
    <property type="match status" value="1"/>
</dbReference>
<dbReference type="Proteomes" id="UP000708208">
    <property type="component" value="Unassembled WGS sequence"/>
</dbReference>
<dbReference type="PANTHER" id="PTHR45774">
    <property type="entry name" value="BTB/POZ DOMAIN-CONTAINING"/>
    <property type="match status" value="1"/>
</dbReference>
<organism evidence="2 3">
    <name type="scientific">Allacma fusca</name>
    <dbReference type="NCBI Taxonomy" id="39272"/>
    <lineage>
        <taxon>Eukaryota</taxon>
        <taxon>Metazoa</taxon>
        <taxon>Ecdysozoa</taxon>
        <taxon>Arthropoda</taxon>
        <taxon>Hexapoda</taxon>
        <taxon>Collembola</taxon>
        <taxon>Symphypleona</taxon>
        <taxon>Sminthuridae</taxon>
        <taxon>Allacma</taxon>
    </lineage>
</organism>
<name>A0A8J2JVP7_9HEXA</name>
<accession>A0A8J2JVP7</accession>
<dbReference type="OrthoDB" id="7492888at2759"/>
<evidence type="ECO:0000313" key="3">
    <source>
        <dbReference type="Proteomes" id="UP000708208"/>
    </source>
</evidence>
<reference evidence="2" key="1">
    <citation type="submission" date="2021-06" db="EMBL/GenBank/DDBJ databases">
        <authorList>
            <person name="Hodson N. C."/>
            <person name="Mongue J. A."/>
            <person name="Jaron S. K."/>
        </authorList>
    </citation>
    <scope>NUCLEOTIDE SEQUENCE</scope>
</reference>
<dbReference type="GO" id="GO:0022008">
    <property type="term" value="P:neurogenesis"/>
    <property type="evidence" value="ECO:0007669"/>
    <property type="project" value="TreeGrafter"/>
</dbReference>
<protein>
    <recommendedName>
        <fullName evidence="1">BTB domain-containing protein</fullName>
    </recommendedName>
</protein>
<dbReference type="Pfam" id="PF08005">
    <property type="entry name" value="PHR"/>
    <property type="match status" value="1"/>
</dbReference>
<dbReference type="PANTHER" id="PTHR45774:SF3">
    <property type="entry name" value="BTB (POZ) DOMAIN-CONTAINING 2B-RELATED"/>
    <property type="match status" value="1"/>
</dbReference>
<sequence>MEAHEEAESPRDIISGASSLKSFLKLEPEKLRKKPLSKPLTFKEKWSQLLFNEEFADVHIRVGTDSNPKFNDENSNPRLVSFPCHKLVLATNSPFFWNLFKNDDLTVIRFVEFSSESIRIFLRFLYTEELHEKIWSSHEILLHILELAQKFQVPSLKWVCVQSFPKLLKLTSDNVFMIWVRAREYEELELEEFALKYICENAEKLLSGYPPRPFLDMDLQDLKCLLAKDELQTEELILFSVVVEWASNKCISRHWPVTGEMMRRVLKDAIYLIRFPLMTTHVFTNIVIPKGLLTADDVSKILRLMYLPSQFESDAECRDEKYPHETRIVKTQFNSKPRIKPGPLFTVSRFGSIGHEEREFGDRYYSLRFSCNKSIALVGFGFYGPGQFALKTVPVSSDKIQLDFQVNLRKFDGSLFTFAIAHKNIVLTKDLYRDCHKKLLVNFEYPVTIQPNIWYHVQYRIIGPSTSTGHEATRKTKTIVNCKGHGEVCFQFQGFSDQPDENQLPDLIFKFF</sequence>
<dbReference type="Pfam" id="PF00651">
    <property type="entry name" value="BTB"/>
    <property type="match status" value="1"/>
</dbReference>